<evidence type="ECO:0000313" key="3">
    <source>
        <dbReference type="Proteomes" id="UP001284601"/>
    </source>
</evidence>
<accession>A0ABU4HZ53</accession>
<dbReference type="PANTHER" id="PTHR12147">
    <property type="entry name" value="METALLOPEPTIDASE M28 FAMILY MEMBER"/>
    <property type="match status" value="1"/>
</dbReference>
<sequence>MSADAIDPQLRADVERLAAMTRDSAGAGERAAAAWVAERLRAAGVQEVRSEPFRYTPTYTHAYALHAGAIGAAAALGGRGGRLLALAALASHELDVSGRRQWLRRWLPAGEGANVVGRLPARGPRRATLLLVAHHDAARTGLIWHPALSRGGAAARLRRRAMEPAGWPFALAALAAASGTRAGRALGGTLAAATVALMADVHRSPTVPGASDNATGVAALLALAGRLAHDPPDGLETIVLSSGCEEPGMGGMAAFLAAHGDTLDRATTFVLGLDTLGAGEPIVARAEGVLLPHTYAARDNDLVDAAARRAGLPPPQRWRIGAYTDPILARFAGLRAVSLLSVGADGRYSDYHLPTDTAERVGWRSVARCLALAEATARELVA</sequence>
<dbReference type="EMBL" id="JAWSTH010000159">
    <property type="protein sequence ID" value="MDW5598626.1"/>
    <property type="molecule type" value="Genomic_DNA"/>
</dbReference>
<dbReference type="InterPro" id="IPR045175">
    <property type="entry name" value="M28_fam"/>
</dbReference>
<proteinExistence type="predicted"/>
<protein>
    <submittedName>
        <fullName evidence="2">M28 family peptidase</fullName>
    </submittedName>
</protein>
<dbReference type="Gene3D" id="3.40.630.10">
    <property type="entry name" value="Zn peptidases"/>
    <property type="match status" value="1"/>
</dbReference>
<dbReference type="Pfam" id="PF04389">
    <property type="entry name" value="Peptidase_M28"/>
    <property type="match status" value="1"/>
</dbReference>
<evidence type="ECO:0000259" key="1">
    <source>
        <dbReference type="Pfam" id="PF04389"/>
    </source>
</evidence>
<dbReference type="SUPFAM" id="SSF53187">
    <property type="entry name" value="Zn-dependent exopeptidases"/>
    <property type="match status" value="1"/>
</dbReference>
<feature type="domain" description="Peptidase M28" evidence="1">
    <location>
        <begin position="204"/>
        <end position="373"/>
    </location>
</feature>
<name>A0ABU4HZ53_9ACTN</name>
<dbReference type="PANTHER" id="PTHR12147:SF26">
    <property type="entry name" value="PEPTIDASE M28 DOMAIN-CONTAINING PROTEIN"/>
    <property type="match status" value="1"/>
</dbReference>
<reference evidence="2 3" key="2">
    <citation type="submission" date="2023-10" db="EMBL/GenBank/DDBJ databases">
        <authorList>
            <person name="Han X.F."/>
        </authorList>
    </citation>
    <scope>NUCLEOTIDE SEQUENCE [LARGE SCALE GENOMIC DNA]</scope>
    <source>
        <strain evidence="2 3">KCTC 39840</strain>
    </source>
</reference>
<evidence type="ECO:0000313" key="2">
    <source>
        <dbReference type="EMBL" id="MDW5598626.1"/>
    </source>
</evidence>
<dbReference type="RefSeq" id="WP_318601162.1">
    <property type="nucleotide sequence ID" value="NZ_JAWSTH010000159.1"/>
</dbReference>
<reference evidence="3" key="1">
    <citation type="submission" date="2023-07" db="EMBL/GenBank/DDBJ databases">
        <title>Conexibacter stalactiti sp. nov., isolated from stalactites in a lava cave and emended description of the genus Conexibacter.</title>
        <authorList>
            <person name="Lee S.D."/>
        </authorList>
    </citation>
    <scope>NUCLEOTIDE SEQUENCE [LARGE SCALE GENOMIC DNA]</scope>
    <source>
        <strain evidence="3">KCTC 39840</strain>
    </source>
</reference>
<keyword evidence="3" id="KW-1185">Reference proteome</keyword>
<organism evidence="2 3">
    <name type="scientific">Conexibacter stalactiti</name>
    <dbReference type="NCBI Taxonomy" id="1940611"/>
    <lineage>
        <taxon>Bacteria</taxon>
        <taxon>Bacillati</taxon>
        <taxon>Actinomycetota</taxon>
        <taxon>Thermoleophilia</taxon>
        <taxon>Solirubrobacterales</taxon>
        <taxon>Conexibacteraceae</taxon>
        <taxon>Conexibacter</taxon>
    </lineage>
</organism>
<comment type="caution">
    <text evidence="2">The sequence shown here is derived from an EMBL/GenBank/DDBJ whole genome shotgun (WGS) entry which is preliminary data.</text>
</comment>
<dbReference type="InterPro" id="IPR007484">
    <property type="entry name" value="Peptidase_M28"/>
</dbReference>
<dbReference type="Proteomes" id="UP001284601">
    <property type="component" value="Unassembled WGS sequence"/>
</dbReference>
<gene>
    <name evidence="2" type="ORF">R7226_29970</name>
</gene>